<dbReference type="Gene3D" id="3.40.50.720">
    <property type="entry name" value="NAD(P)-binding Rossmann-like Domain"/>
    <property type="match status" value="1"/>
</dbReference>
<evidence type="ECO:0000259" key="5">
    <source>
        <dbReference type="Pfam" id="PF14833"/>
    </source>
</evidence>
<keyword evidence="7" id="KW-1185">Reference proteome</keyword>
<evidence type="ECO:0000256" key="3">
    <source>
        <dbReference type="ARBA" id="ARBA00023027"/>
    </source>
</evidence>
<dbReference type="Proteomes" id="UP000808914">
    <property type="component" value="Unassembled WGS sequence"/>
</dbReference>
<dbReference type="Pfam" id="PF14833">
    <property type="entry name" value="NAD_binding_11"/>
    <property type="match status" value="1"/>
</dbReference>
<feature type="domain" description="6-phosphogluconate dehydrogenase NADP-binding" evidence="4">
    <location>
        <begin position="6"/>
        <end position="164"/>
    </location>
</feature>
<keyword evidence="2 6" id="KW-0560">Oxidoreductase</keyword>
<evidence type="ECO:0000256" key="1">
    <source>
        <dbReference type="ARBA" id="ARBA00009080"/>
    </source>
</evidence>
<dbReference type="PIRSF" id="PIRSF000103">
    <property type="entry name" value="HIBADH"/>
    <property type="match status" value="1"/>
</dbReference>
<evidence type="ECO:0000259" key="4">
    <source>
        <dbReference type="Pfam" id="PF03446"/>
    </source>
</evidence>
<gene>
    <name evidence="6" type="ORF">JOD45_001639</name>
</gene>
<dbReference type="Gene3D" id="1.10.1040.10">
    <property type="entry name" value="N-(1-d-carboxylethyl)-l-norvaline Dehydrogenase, domain 2"/>
    <property type="match status" value="1"/>
</dbReference>
<protein>
    <submittedName>
        <fullName evidence="6">3-hydroxyisobutyrate dehydrogenase</fullName>
        <ecNumber evidence="6">1.1.1.31</ecNumber>
    </submittedName>
</protein>
<dbReference type="InterPro" id="IPR013328">
    <property type="entry name" value="6PGD_dom2"/>
</dbReference>
<dbReference type="PANTHER" id="PTHR43060">
    <property type="entry name" value="3-HYDROXYISOBUTYRATE DEHYDROGENASE-LIKE 1, MITOCHONDRIAL-RELATED"/>
    <property type="match status" value="1"/>
</dbReference>
<sequence length="289" mass="31113">MNHRLKIGLIGTGVMGKGMAGQLMSAGYHVNVYNRTKEKAHSLVENGAEWFPAVKSLAEASDIIITMVGYPKDVEEVYFNNGILDHAKPGSFVIDMTTSSPKLAEKIYQEAKKKEIHALDAPVSGGDIGAEQGTLSIMAGGDEADFNEMLPIFRIIGENIVYQGRAGAGQHTKMCNQITIASNMIGVCEALVYAKKAGLDENQVLKSITAGAAGSWSLSNLGPRMLKGDFEPGFYVKHLIKDITIALNSAKEMGMMTPGLELAKSLYEQLAAMGEEDSGTQALYKLYQS</sequence>
<dbReference type="InterPro" id="IPR036291">
    <property type="entry name" value="NAD(P)-bd_dom_sf"/>
</dbReference>
<keyword evidence="3" id="KW-0520">NAD</keyword>
<dbReference type="InterPro" id="IPR008927">
    <property type="entry name" value="6-PGluconate_DH-like_C_sf"/>
</dbReference>
<dbReference type="Pfam" id="PF03446">
    <property type="entry name" value="NAD_binding_2"/>
    <property type="match status" value="1"/>
</dbReference>
<name>A0ABS2PZQ8_9BACL</name>
<dbReference type="RefSeq" id="WP_205003362.1">
    <property type="nucleotide sequence ID" value="NZ_JAFBER010000008.1"/>
</dbReference>
<evidence type="ECO:0000313" key="7">
    <source>
        <dbReference type="Proteomes" id="UP000808914"/>
    </source>
</evidence>
<dbReference type="GO" id="GO:0008442">
    <property type="term" value="F:3-hydroxyisobutyrate dehydrogenase activity"/>
    <property type="evidence" value="ECO:0007669"/>
    <property type="project" value="UniProtKB-EC"/>
</dbReference>
<feature type="domain" description="3-hydroxyisobutyrate dehydrogenase-like NAD-binding" evidence="5">
    <location>
        <begin position="167"/>
        <end position="287"/>
    </location>
</feature>
<evidence type="ECO:0000313" key="6">
    <source>
        <dbReference type="EMBL" id="MBM7645428.1"/>
    </source>
</evidence>
<dbReference type="SUPFAM" id="SSF51735">
    <property type="entry name" value="NAD(P)-binding Rossmann-fold domains"/>
    <property type="match status" value="1"/>
</dbReference>
<organism evidence="6 7">
    <name type="scientific">Scopulibacillus daqui</name>
    <dbReference type="NCBI Taxonomy" id="1469162"/>
    <lineage>
        <taxon>Bacteria</taxon>
        <taxon>Bacillati</taxon>
        <taxon>Bacillota</taxon>
        <taxon>Bacilli</taxon>
        <taxon>Bacillales</taxon>
        <taxon>Sporolactobacillaceae</taxon>
        <taxon>Scopulibacillus</taxon>
    </lineage>
</organism>
<dbReference type="EC" id="1.1.1.31" evidence="6"/>
<comment type="caution">
    <text evidence="6">The sequence shown here is derived from an EMBL/GenBank/DDBJ whole genome shotgun (WGS) entry which is preliminary data.</text>
</comment>
<dbReference type="InterPro" id="IPR015815">
    <property type="entry name" value="HIBADH-related"/>
</dbReference>
<dbReference type="SUPFAM" id="SSF48179">
    <property type="entry name" value="6-phosphogluconate dehydrogenase C-terminal domain-like"/>
    <property type="match status" value="1"/>
</dbReference>
<reference evidence="6 7" key="1">
    <citation type="submission" date="2021-01" db="EMBL/GenBank/DDBJ databases">
        <title>Genomic Encyclopedia of Type Strains, Phase IV (KMG-IV): sequencing the most valuable type-strain genomes for metagenomic binning, comparative biology and taxonomic classification.</title>
        <authorList>
            <person name="Goeker M."/>
        </authorList>
    </citation>
    <scope>NUCLEOTIDE SEQUENCE [LARGE SCALE GENOMIC DNA]</scope>
    <source>
        <strain evidence="6 7">DSM 28236</strain>
    </source>
</reference>
<dbReference type="InterPro" id="IPR006115">
    <property type="entry name" value="6PGDH_NADP-bd"/>
</dbReference>
<comment type="similarity">
    <text evidence="1">Belongs to the HIBADH-related family.</text>
</comment>
<proteinExistence type="inferred from homology"/>
<evidence type="ECO:0000256" key="2">
    <source>
        <dbReference type="ARBA" id="ARBA00023002"/>
    </source>
</evidence>
<accession>A0ABS2PZQ8</accession>
<dbReference type="PANTHER" id="PTHR43060:SF15">
    <property type="entry name" value="3-HYDROXYISOBUTYRATE DEHYDROGENASE-LIKE 1, MITOCHONDRIAL-RELATED"/>
    <property type="match status" value="1"/>
</dbReference>
<dbReference type="EMBL" id="JAFBER010000008">
    <property type="protein sequence ID" value="MBM7645428.1"/>
    <property type="molecule type" value="Genomic_DNA"/>
</dbReference>
<dbReference type="InterPro" id="IPR029154">
    <property type="entry name" value="HIBADH-like_NADP-bd"/>
</dbReference>